<dbReference type="AlphaFoldDB" id="A0ABD3LLQ8"/>
<comment type="caution">
    <text evidence="2">The sequence shown here is derived from an EMBL/GenBank/DDBJ whole genome shotgun (WGS) entry which is preliminary data.</text>
</comment>
<keyword evidence="3" id="KW-1185">Reference proteome</keyword>
<accession>A0ABD3LLQ8</accession>
<gene>
    <name evidence="2" type="ORF">ACJRO7_000173</name>
</gene>
<reference evidence="2 3" key="1">
    <citation type="submission" date="2024-11" db="EMBL/GenBank/DDBJ databases">
        <title>Chromosome-level genome assembly of Eucalyptus globulus Labill. provides insights into its genome evolution.</title>
        <authorList>
            <person name="Li X."/>
        </authorList>
    </citation>
    <scope>NUCLEOTIDE SEQUENCE [LARGE SCALE GENOMIC DNA]</scope>
    <source>
        <strain evidence="2">CL2024</strain>
        <tissue evidence="2">Fresh tender leaves</tissue>
    </source>
</reference>
<evidence type="ECO:0000256" key="1">
    <source>
        <dbReference type="SAM" id="MobiDB-lite"/>
    </source>
</evidence>
<sequence length="93" mass="9777">MSPIMLIAIRRTLPATELVEKRTCSDGAPAGSYYVAEVKDSTPTGSYCVARVKDGAPTGSAVLSESKIVPQLPESKMVTQQGPTVSPESKIVP</sequence>
<feature type="region of interest" description="Disordered" evidence="1">
    <location>
        <begin position="72"/>
        <end position="93"/>
    </location>
</feature>
<evidence type="ECO:0000313" key="2">
    <source>
        <dbReference type="EMBL" id="KAL3752725.1"/>
    </source>
</evidence>
<dbReference type="Proteomes" id="UP001634007">
    <property type="component" value="Unassembled WGS sequence"/>
</dbReference>
<proteinExistence type="predicted"/>
<evidence type="ECO:0000313" key="3">
    <source>
        <dbReference type="Proteomes" id="UP001634007"/>
    </source>
</evidence>
<dbReference type="EMBL" id="JBJKBG010000001">
    <property type="protein sequence ID" value="KAL3752725.1"/>
    <property type="molecule type" value="Genomic_DNA"/>
</dbReference>
<feature type="compositionally biased region" description="Polar residues" evidence="1">
    <location>
        <begin position="77"/>
        <end position="87"/>
    </location>
</feature>
<name>A0ABD3LLQ8_EUCGL</name>
<organism evidence="2 3">
    <name type="scientific">Eucalyptus globulus</name>
    <name type="common">Tasmanian blue gum</name>
    <dbReference type="NCBI Taxonomy" id="34317"/>
    <lineage>
        <taxon>Eukaryota</taxon>
        <taxon>Viridiplantae</taxon>
        <taxon>Streptophyta</taxon>
        <taxon>Embryophyta</taxon>
        <taxon>Tracheophyta</taxon>
        <taxon>Spermatophyta</taxon>
        <taxon>Magnoliopsida</taxon>
        <taxon>eudicotyledons</taxon>
        <taxon>Gunneridae</taxon>
        <taxon>Pentapetalae</taxon>
        <taxon>rosids</taxon>
        <taxon>malvids</taxon>
        <taxon>Myrtales</taxon>
        <taxon>Myrtaceae</taxon>
        <taxon>Myrtoideae</taxon>
        <taxon>Eucalypteae</taxon>
        <taxon>Eucalyptus</taxon>
    </lineage>
</organism>
<protein>
    <submittedName>
        <fullName evidence="2">Uncharacterized protein</fullName>
    </submittedName>
</protein>